<dbReference type="InterPro" id="IPR026870">
    <property type="entry name" value="Zinc_ribbon_dom"/>
</dbReference>
<evidence type="ECO:0000256" key="5">
    <source>
        <dbReference type="SAM" id="Phobius"/>
    </source>
</evidence>
<gene>
    <name evidence="7" type="ORF">TCEL_01359</name>
</gene>
<dbReference type="EMBL" id="CAVN010000087">
    <property type="protein sequence ID" value="CDF57445.1"/>
    <property type="molecule type" value="Genomic_DNA"/>
</dbReference>
<evidence type="ECO:0000256" key="1">
    <source>
        <dbReference type="ARBA" id="ARBA00004370"/>
    </source>
</evidence>
<dbReference type="Proteomes" id="UP000014923">
    <property type="component" value="Unassembled WGS sequence"/>
</dbReference>
<feature type="domain" description="Zinc-ribbon" evidence="6">
    <location>
        <begin position="2"/>
        <end position="24"/>
    </location>
</feature>
<evidence type="ECO:0000256" key="3">
    <source>
        <dbReference type="ARBA" id="ARBA00022989"/>
    </source>
</evidence>
<keyword evidence="2 5" id="KW-0812">Transmembrane</keyword>
<dbReference type="PANTHER" id="PTHR14948:SF44">
    <property type="entry name" value="PROLINE-RICH TRANSMEMBRANE PROTEIN 1-LIKE"/>
    <property type="match status" value="1"/>
</dbReference>
<feature type="transmembrane region" description="Helical" evidence="5">
    <location>
        <begin position="92"/>
        <end position="113"/>
    </location>
</feature>
<dbReference type="Pfam" id="PF13240">
    <property type="entry name" value="Zn_Ribbon_1"/>
    <property type="match status" value="1"/>
</dbReference>
<dbReference type="PANTHER" id="PTHR14948">
    <property type="entry name" value="NG5"/>
    <property type="match status" value="1"/>
</dbReference>
<evidence type="ECO:0000313" key="7">
    <source>
        <dbReference type="EMBL" id="CDF57445.1"/>
    </source>
</evidence>
<name>R7RQC4_9CLOT</name>
<protein>
    <recommendedName>
        <fullName evidence="6">Zinc-ribbon domain-containing protein</fullName>
    </recommendedName>
</protein>
<evidence type="ECO:0000256" key="2">
    <source>
        <dbReference type="ARBA" id="ARBA00022692"/>
    </source>
</evidence>
<evidence type="ECO:0000259" key="6">
    <source>
        <dbReference type="Pfam" id="PF13240"/>
    </source>
</evidence>
<dbReference type="AlphaFoldDB" id="R7RQC4"/>
<reference evidence="7" key="1">
    <citation type="submission" date="2013-03" db="EMBL/GenBank/DDBJ databases">
        <title>Draft genome sequence of the hydrogen-ethanol-producing anaerobic alkalithermophilic Caloramator celere.</title>
        <authorList>
            <person name="Ciranna A."/>
            <person name="Larjo A."/>
            <person name="Kivisto A."/>
            <person name="Santala V."/>
            <person name="Roos C."/>
            <person name="Karp M."/>
        </authorList>
    </citation>
    <scope>NUCLEOTIDE SEQUENCE [LARGE SCALE GENOMIC DNA]</scope>
    <source>
        <strain evidence="7">DSM 8682</strain>
    </source>
</reference>
<dbReference type="Pfam" id="PF04505">
    <property type="entry name" value="CD225"/>
    <property type="match status" value="1"/>
</dbReference>
<accession>R7RQC4</accession>
<keyword evidence="4 5" id="KW-0472">Membrane</keyword>
<dbReference type="RefSeq" id="WP_018660604.1">
    <property type="nucleotide sequence ID" value="NZ_HF952018.1"/>
</dbReference>
<comment type="caution">
    <text evidence="7">The sequence shown here is derived from an EMBL/GenBank/DDBJ whole genome shotgun (WGS) entry which is preliminary data.</text>
</comment>
<sequence>MFCKSCGHECPDDAVYCLKCGSKLNDFSSNETNKYSEPSIADKPPTYLAQAILVTLFCCLPFGIVAIVYASQVDSRWAAKDYYGAQEASNKARAWCIASLVIGIIIGIFYFIAALG</sequence>
<comment type="subcellular location">
    <subcellularLocation>
        <location evidence="1">Membrane</location>
    </subcellularLocation>
</comment>
<keyword evidence="3 5" id="KW-1133">Transmembrane helix</keyword>
<organism evidence="7 8">
    <name type="scientific">Thermobrachium celere DSM 8682</name>
    <dbReference type="NCBI Taxonomy" id="941824"/>
    <lineage>
        <taxon>Bacteria</taxon>
        <taxon>Bacillati</taxon>
        <taxon>Bacillota</taxon>
        <taxon>Clostridia</taxon>
        <taxon>Eubacteriales</taxon>
        <taxon>Clostridiaceae</taxon>
        <taxon>Thermobrachium</taxon>
    </lineage>
</organism>
<evidence type="ECO:0000313" key="8">
    <source>
        <dbReference type="Proteomes" id="UP000014923"/>
    </source>
</evidence>
<dbReference type="eggNOG" id="COG4640">
    <property type="taxonomic scope" value="Bacteria"/>
</dbReference>
<dbReference type="HOGENOM" id="CLU_2095722_0_0_9"/>
<dbReference type="GO" id="GO:0016020">
    <property type="term" value="C:membrane"/>
    <property type="evidence" value="ECO:0007669"/>
    <property type="project" value="UniProtKB-SubCell"/>
</dbReference>
<keyword evidence="8" id="KW-1185">Reference proteome</keyword>
<proteinExistence type="predicted"/>
<dbReference type="InterPro" id="IPR007593">
    <property type="entry name" value="CD225/Dispanin_fam"/>
</dbReference>
<dbReference type="OrthoDB" id="90521at2"/>
<evidence type="ECO:0000256" key="4">
    <source>
        <dbReference type="ARBA" id="ARBA00023136"/>
    </source>
</evidence>
<dbReference type="InterPro" id="IPR051423">
    <property type="entry name" value="CD225/Dispanin"/>
</dbReference>
<feature type="transmembrane region" description="Helical" evidence="5">
    <location>
        <begin position="47"/>
        <end position="71"/>
    </location>
</feature>